<feature type="signal peptide" evidence="1">
    <location>
        <begin position="1"/>
        <end position="23"/>
    </location>
</feature>
<dbReference type="EMBL" id="JFFR01000009">
    <property type="protein sequence ID" value="KDN29243.1"/>
    <property type="molecule type" value="Genomic_DNA"/>
</dbReference>
<evidence type="ECO:0000313" key="2">
    <source>
        <dbReference type="EMBL" id="KDN29243.1"/>
    </source>
</evidence>
<dbReference type="STRING" id="212667.VFDL14_13715"/>
<reference evidence="2 3" key="1">
    <citation type="submission" date="2014-02" db="EMBL/GenBank/DDBJ databases">
        <title>Vibrio fortis Dalian14 Genome Sequencing.</title>
        <authorList>
            <person name="Wang Y."/>
            <person name="Song L."/>
            <person name="Liu G."/>
            <person name="Ding J."/>
        </authorList>
    </citation>
    <scope>NUCLEOTIDE SEQUENCE [LARGE SCALE GENOMIC DNA]</scope>
    <source>
        <strain evidence="2 3">Dalian14</strain>
    </source>
</reference>
<name>A0A066UYC2_9VIBR</name>
<evidence type="ECO:0000256" key="1">
    <source>
        <dbReference type="SAM" id="SignalP"/>
    </source>
</evidence>
<dbReference type="RefSeq" id="WP_032550175.1">
    <property type="nucleotide sequence ID" value="NZ_JFFR01000009.1"/>
</dbReference>
<dbReference type="AlphaFoldDB" id="A0A066UYC2"/>
<keyword evidence="1" id="KW-0732">Signal</keyword>
<accession>A0A066UYC2</accession>
<gene>
    <name evidence="2" type="ORF">VFDL14_13715</name>
</gene>
<sequence>MSKGKQLMLMTACGVLSVSTAYAVPPGHGDEEVTSGDVTFSAKVEKQCGIDVTAASADLAFGDNYLDSTAQVKLINNEKDGKIEFRVEPIKTEDLGDQVTKNDVHFRAESSVSADMSASDWEEGIEFSRDDLRSNNLVNLAARVSIDESNLDADDYELVTNWIIECD</sequence>
<evidence type="ECO:0000313" key="3">
    <source>
        <dbReference type="Proteomes" id="UP000027219"/>
    </source>
</evidence>
<protein>
    <submittedName>
        <fullName evidence="2">Uncharacterized protein</fullName>
    </submittedName>
</protein>
<dbReference type="Proteomes" id="UP000027219">
    <property type="component" value="Unassembled WGS sequence"/>
</dbReference>
<keyword evidence="3" id="KW-1185">Reference proteome</keyword>
<feature type="chain" id="PRO_5001631530" evidence="1">
    <location>
        <begin position="24"/>
        <end position="167"/>
    </location>
</feature>
<comment type="caution">
    <text evidence="2">The sequence shown here is derived from an EMBL/GenBank/DDBJ whole genome shotgun (WGS) entry which is preliminary data.</text>
</comment>
<proteinExistence type="predicted"/>
<dbReference type="OrthoDB" id="5879358at2"/>
<organism evidence="2 3">
    <name type="scientific">Vibrio fortis</name>
    <dbReference type="NCBI Taxonomy" id="212667"/>
    <lineage>
        <taxon>Bacteria</taxon>
        <taxon>Pseudomonadati</taxon>
        <taxon>Pseudomonadota</taxon>
        <taxon>Gammaproteobacteria</taxon>
        <taxon>Vibrionales</taxon>
        <taxon>Vibrionaceae</taxon>
        <taxon>Vibrio</taxon>
    </lineage>
</organism>